<reference evidence="3" key="1">
    <citation type="journal article" date="2019" name="Int. J. Syst. Evol. Microbiol.">
        <title>The Global Catalogue of Microorganisms (GCM) 10K type strain sequencing project: providing services to taxonomists for standard genome sequencing and annotation.</title>
        <authorList>
            <consortium name="The Broad Institute Genomics Platform"/>
            <consortium name="The Broad Institute Genome Sequencing Center for Infectious Disease"/>
            <person name="Wu L."/>
            <person name="Ma J."/>
        </authorList>
    </citation>
    <scope>NUCLEOTIDE SEQUENCE [LARGE SCALE GENOMIC DNA]</scope>
    <source>
        <strain evidence="3">CGMCC 4.7455</strain>
    </source>
</reference>
<keyword evidence="1" id="KW-0732">Signal</keyword>
<evidence type="ECO:0008006" key="4">
    <source>
        <dbReference type="Google" id="ProtNLM"/>
    </source>
</evidence>
<evidence type="ECO:0000313" key="3">
    <source>
        <dbReference type="Proteomes" id="UP001597365"/>
    </source>
</evidence>
<name>A0ABW4PQ88_9ACTN</name>
<evidence type="ECO:0000256" key="1">
    <source>
        <dbReference type="SAM" id="SignalP"/>
    </source>
</evidence>
<feature type="chain" id="PRO_5047030435" description="D-alanyl-D-alanine carboxypeptidase" evidence="1">
    <location>
        <begin position="31"/>
        <end position="72"/>
    </location>
</feature>
<dbReference type="Proteomes" id="UP001597365">
    <property type="component" value="Unassembled WGS sequence"/>
</dbReference>
<keyword evidence="3" id="KW-1185">Reference proteome</keyword>
<dbReference type="RefSeq" id="WP_380904201.1">
    <property type="nucleotide sequence ID" value="NZ_JBHUFU010000021.1"/>
</dbReference>
<gene>
    <name evidence="2" type="ORF">ACFSJS_24975</name>
</gene>
<organism evidence="2 3">
    <name type="scientific">Streptomyces desertarenae</name>
    <dbReference type="NCBI Taxonomy" id="2666184"/>
    <lineage>
        <taxon>Bacteria</taxon>
        <taxon>Bacillati</taxon>
        <taxon>Actinomycetota</taxon>
        <taxon>Actinomycetes</taxon>
        <taxon>Kitasatosporales</taxon>
        <taxon>Streptomycetaceae</taxon>
        <taxon>Streptomyces</taxon>
    </lineage>
</organism>
<evidence type="ECO:0000313" key="2">
    <source>
        <dbReference type="EMBL" id="MFD1832873.1"/>
    </source>
</evidence>
<sequence>MRTTTRRLSSGGAALAVAATLGLAVTGAAAAGTTPAPAHLSAQEQELLASGTPKTVGIDPATGRILSVEEAT</sequence>
<comment type="caution">
    <text evidence="2">The sequence shown here is derived from an EMBL/GenBank/DDBJ whole genome shotgun (WGS) entry which is preliminary data.</text>
</comment>
<dbReference type="EMBL" id="JBHUFU010000021">
    <property type="protein sequence ID" value="MFD1832873.1"/>
    <property type="molecule type" value="Genomic_DNA"/>
</dbReference>
<proteinExistence type="predicted"/>
<feature type="signal peptide" evidence="1">
    <location>
        <begin position="1"/>
        <end position="30"/>
    </location>
</feature>
<accession>A0ABW4PQ88</accession>
<protein>
    <recommendedName>
        <fullName evidence="4">D-alanyl-D-alanine carboxypeptidase</fullName>
    </recommendedName>
</protein>